<evidence type="ECO:0008006" key="4">
    <source>
        <dbReference type="Google" id="ProtNLM"/>
    </source>
</evidence>
<proteinExistence type="predicted"/>
<accession>A0A8H7NBQ9</accession>
<protein>
    <recommendedName>
        <fullName evidence="4">Secreted protein</fullName>
    </recommendedName>
</protein>
<feature type="signal peptide" evidence="1">
    <location>
        <begin position="1"/>
        <end position="18"/>
    </location>
</feature>
<dbReference type="EMBL" id="JADCTT010000004">
    <property type="protein sequence ID" value="KAF9752921.1"/>
    <property type="molecule type" value="Genomic_DNA"/>
</dbReference>
<evidence type="ECO:0000256" key="1">
    <source>
        <dbReference type="SAM" id="SignalP"/>
    </source>
</evidence>
<comment type="caution">
    <text evidence="2">The sequence shown here is derived from an EMBL/GenBank/DDBJ whole genome shotgun (WGS) entry which is preliminary data.</text>
</comment>
<gene>
    <name evidence="2" type="ORF">IM811_011679</name>
</gene>
<feature type="chain" id="PRO_5034022048" description="Secreted protein" evidence="1">
    <location>
        <begin position="19"/>
        <end position="180"/>
    </location>
</feature>
<evidence type="ECO:0000313" key="3">
    <source>
        <dbReference type="Proteomes" id="UP000616885"/>
    </source>
</evidence>
<reference evidence="2" key="1">
    <citation type="submission" date="2020-10" db="EMBL/GenBank/DDBJ databases">
        <title>High-Quality Genome Resource of Clonostachys rosea strain S41 by Oxford Nanopore Long-Read Sequencing.</title>
        <authorList>
            <person name="Wang H."/>
        </authorList>
    </citation>
    <scope>NUCLEOTIDE SEQUENCE</scope>
    <source>
        <strain evidence="2">S41</strain>
    </source>
</reference>
<name>A0A8H7NBQ9_BIOOC</name>
<evidence type="ECO:0000313" key="2">
    <source>
        <dbReference type="EMBL" id="KAF9752921.1"/>
    </source>
</evidence>
<keyword evidence="1" id="KW-0732">Signal</keyword>
<dbReference type="Proteomes" id="UP000616885">
    <property type="component" value="Unassembled WGS sequence"/>
</dbReference>
<sequence>MQLSSLFPTLLLAACAKAIPTDDNIAKTPANGQSNAGPVNVPAGELLADVGMDTNPGCSPWYNWYGTGRWTYTEVQFCFYQRSTSTVAVVAQREAQYYWGAAWYYARGHEFSWNIKGTIVNGGDFEGSGKGPGPTEYYVFPEKVPAGTYAVSLNYHQVGPYWGGDAAIDDSAQFSIVLGS</sequence>
<dbReference type="AlphaFoldDB" id="A0A8H7NBQ9"/>
<organism evidence="2 3">
    <name type="scientific">Bionectria ochroleuca</name>
    <name type="common">Gliocladium roseum</name>
    <dbReference type="NCBI Taxonomy" id="29856"/>
    <lineage>
        <taxon>Eukaryota</taxon>
        <taxon>Fungi</taxon>
        <taxon>Dikarya</taxon>
        <taxon>Ascomycota</taxon>
        <taxon>Pezizomycotina</taxon>
        <taxon>Sordariomycetes</taxon>
        <taxon>Hypocreomycetidae</taxon>
        <taxon>Hypocreales</taxon>
        <taxon>Bionectriaceae</taxon>
        <taxon>Clonostachys</taxon>
    </lineage>
</organism>